<feature type="binding site" evidence="11">
    <location>
        <position position="145"/>
    </location>
    <ligand>
        <name>[4Fe-4S] cluster</name>
        <dbReference type="ChEBI" id="CHEBI:49883"/>
        <label>1</label>
    </ligand>
</feature>
<dbReference type="GO" id="GO:0009375">
    <property type="term" value="C:ferredoxin hydrogenase complex"/>
    <property type="evidence" value="ECO:0007669"/>
    <property type="project" value="InterPro"/>
</dbReference>
<evidence type="ECO:0000256" key="5">
    <source>
        <dbReference type="ARBA" id="ARBA00022485"/>
    </source>
</evidence>
<keyword evidence="8" id="KW-0560">Oxidoreductase</keyword>
<evidence type="ECO:0000256" key="3">
    <source>
        <dbReference type="ARBA" id="ARBA00006605"/>
    </source>
</evidence>
<dbReference type="InterPro" id="IPR027394">
    <property type="entry name" value="Cytochrome-c3_hydrogenase_C"/>
</dbReference>
<dbReference type="SUPFAM" id="SSF56770">
    <property type="entry name" value="HydA/Nqo6-like"/>
    <property type="match status" value="1"/>
</dbReference>
<feature type="binding site" evidence="11">
    <location>
        <position position="182"/>
    </location>
    <ligand>
        <name>[4Fe-4S] cluster</name>
        <dbReference type="ChEBI" id="CHEBI:49883"/>
        <label>2</label>
    </ligand>
</feature>
<feature type="binding site" evidence="11">
    <location>
        <position position="16"/>
    </location>
    <ligand>
        <name>[4Fe-4S] cluster</name>
        <dbReference type="ChEBI" id="CHEBI:49883"/>
        <label>1</label>
    </ligand>
</feature>
<organism evidence="14 17">
    <name type="scientific">Malaciobacter marinus</name>
    <dbReference type="NCBI Taxonomy" id="505249"/>
    <lineage>
        <taxon>Bacteria</taxon>
        <taxon>Pseudomonadati</taxon>
        <taxon>Campylobacterota</taxon>
        <taxon>Epsilonproteobacteria</taxon>
        <taxon>Campylobacterales</taxon>
        <taxon>Arcobacteraceae</taxon>
        <taxon>Malaciobacter</taxon>
    </lineage>
</organism>
<dbReference type="InterPro" id="IPR037148">
    <property type="entry name" value="NiFe-Hase_small_C_sf"/>
</dbReference>
<feature type="binding site" evidence="11">
    <location>
        <position position="104"/>
    </location>
    <ligand>
        <name>[4Fe-4S] cluster</name>
        <dbReference type="ChEBI" id="CHEBI:49883"/>
        <label>1</label>
    </ligand>
</feature>
<reference evidence="14 17" key="3">
    <citation type="submission" date="2018-08" db="EMBL/GenBank/DDBJ databases">
        <title>Complete genome of the Arcobacter marinus type strain JCM 15502.</title>
        <authorList>
            <person name="Miller W.G."/>
            <person name="Yee E."/>
            <person name="Huynh S."/>
            <person name="Parker C.T."/>
        </authorList>
    </citation>
    <scope>NUCLEOTIDE SEQUENCE [LARGE SCALE GENOMIC DNA]</scope>
    <source>
        <strain evidence="14 17">JCM 15502</strain>
    </source>
</reference>
<evidence type="ECO:0000256" key="11">
    <source>
        <dbReference type="PIRSR" id="PIRSR000310-1"/>
    </source>
</evidence>
<dbReference type="Proteomes" id="UP000224740">
    <property type="component" value="Unassembled WGS sequence"/>
</dbReference>
<keyword evidence="11" id="KW-0003">3Fe-4S</keyword>
<evidence type="ECO:0000256" key="4">
    <source>
        <dbReference type="ARBA" id="ARBA00011771"/>
    </source>
</evidence>
<name>A0A347TJR4_9BACT</name>
<dbReference type="PANTHER" id="PTHR30013:SF5">
    <property type="entry name" value="HYDROGENASE SMALL SUBUNIT"/>
    <property type="match status" value="1"/>
</dbReference>
<feature type="domain" description="NADH:ubiquinone oxidoreductase-like 20kDa subunit" evidence="12">
    <location>
        <begin position="16"/>
        <end position="158"/>
    </location>
</feature>
<comment type="cofactor">
    <cofactor evidence="1">
        <name>[4Fe-4S] cluster</name>
        <dbReference type="ChEBI" id="CHEBI:49883"/>
    </cofactor>
</comment>
<dbReference type="GO" id="GO:0030313">
    <property type="term" value="C:cell envelope"/>
    <property type="evidence" value="ECO:0007669"/>
    <property type="project" value="UniProtKB-SubCell"/>
</dbReference>
<evidence type="ECO:0000313" key="14">
    <source>
        <dbReference type="EMBL" id="AXX86842.1"/>
    </source>
</evidence>
<evidence type="ECO:0000256" key="7">
    <source>
        <dbReference type="ARBA" id="ARBA00022729"/>
    </source>
</evidence>
<accession>A0A347TJR4</accession>
<feature type="binding site" evidence="11">
    <location>
        <position position="243"/>
    </location>
    <ligand>
        <name>[3Fe-4S] cluster</name>
        <dbReference type="ChEBI" id="CHEBI:21137"/>
    </ligand>
</feature>
<keyword evidence="9 11" id="KW-0408">Iron</keyword>
<dbReference type="GO" id="GO:0051538">
    <property type="term" value="F:3 iron, 4 sulfur cluster binding"/>
    <property type="evidence" value="ECO:0007669"/>
    <property type="project" value="UniProtKB-KW"/>
</dbReference>
<dbReference type="EMBL" id="CP032101">
    <property type="protein sequence ID" value="AXX86842.1"/>
    <property type="molecule type" value="Genomic_DNA"/>
</dbReference>
<dbReference type="RefSeq" id="WP_099311588.1">
    <property type="nucleotide sequence ID" value="NZ_CP032101.1"/>
</dbReference>
<dbReference type="GO" id="GO:0051539">
    <property type="term" value="F:4 iron, 4 sulfur cluster binding"/>
    <property type="evidence" value="ECO:0007669"/>
    <property type="project" value="UniProtKB-KW"/>
</dbReference>
<dbReference type="Gene3D" id="4.10.480.10">
    <property type="entry name" value="Cytochrome-c3 hydrogenase, C-terminal domain"/>
    <property type="match status" value="1"/>
</dbReference>
<dbReference type="PANTHER" id="PTHR30013">
    <property type="entry name" value="NIFE / NIFESE HYDROGENASE SMALL SUBUNIT FAMILY MEMBER"/>
    <property type="match status" value="1"/>
</dbReference>
<evidence type="ECO:0000256" key="1">
    <source>
        <dbReference type="ARBA" id="ARBA00001966"/>
    </source>
</evidence>
<keyword evidence="16" id="KW-1185">Reference proteome</keyword>
<keyword evidence="7" id="KW-0732">Signal</keyword>
<feature type="binding site" evidence="11">
    <location>
        <position position="185"/>
    </location>
    <ligand>
        <name>[4Fe-4S] cluster</name>
        <dbReference type="ChEBI" id="CHEBI:49883"/>
        <label>2</label>
    </ligand>
</feature>
<reference evidence="16" key="1">
    <citation type="submission" date="2017-09" db="EMBL/GenBank/DDBJ databases">
        <title>Arcobacter canalis sp. nov., a new species isolated from a water canal contaminated with urban sewage.</title>
        <authorList>
            <person name="Perez-Cataluna A."/>
            <person name="Salas-Masso N."/>
            <person name="Figueras M.J."/>
        </authorList>
    </citation>
    <scope>NUCLEOTIDE SEQUENCE [LARGE SCALE GENOMIC DNA]</scope>
    <source>
        <strain evidence="16">CECT 7727</strain>
    </source>
</reference>
<evidence type="ECO:0000256" key="6">
    <source>
        <dbReference type="ARBA" id="ARBA00022723"/>
    </source>
</evidence>
<reference evidence="15" key="2">
    <citation type="submission" date="2017-09" db="EMBL/GenBank/DDBJ databases">
        <authorList>
            <person name="Perez-Cataluna A."/>
            <person name="Figueras M.J."/>
            <person name="Salas-Masso N."/>
        </authorList>
    </citation>
    <scope>NUCLEOTIDE SEQUENCE</scope>
    <source>
        <strain evidence="15">CECT 7727</strain>
    </source>
</reference>
<feature type="binding site" evidence="11">
    <location>
        <position position="222"/>
    </location>
    <ligand>
        <name>[3Fe-4S] cluster</name>
        <dbReference type="ChEBI" id="CHEBI:21137"/>
    </ligand>
</feature>
<evidence type="ECO:0000313" key="15">
    <source>
        <dbReference type="EMBL" id="PHO14764.1"/>
    </source>
</evidence>
<dbReference type="InterPro" id="IPR001821">
    <property type="entry name" value="NiFe_hydrogenase_ssu"/>
</dbReference>
<evidence type="ECO:0000259" key="12">
    <source>
        <dbReference type="Pfam" id="PF01058"/>
    </source>
</evidence>
<evidence type="ECO:0000259" key="13">
    <source>
        <dbReference type="Pfam" id="PF14720"/>
    </source>
</evidence>
<dbReference type="Proteomes" id="UP000264693">
    <property type="component" value="Chromosome"/>
</dbReference>
<evidence type="ECO:0000256" key="2">
    <source>
        <dbReference type="ARBA" id="ARBA00004196"/>
    </source>
</evidence>
<keyword evidence="6 11" id="KW-0479">Metal-binding</keyword>
<dbReference type="InterPro" id="IPR037024">
    <property type="entry name" value="NiFe_Hase_small_N_sf"/>
</dbReference>
<evidence type="ECO:0000256" key="8">
    <source>
        <dbReference type="ARBA" id="ARBA00023002"/>
    </source>
</evidence>
<proteinExistence type="inferred from homology"/>
<dbReference type="GO" id="GO:0044569">
    <property type="term" value="C:[Ni-Fe] hydrogenase complex"/>
    <property type="evidence" value="ECO:0007669"/>
    <property type="project" value="TreeGrafter"/>
</dbReference>
<protein>
    <submittedName>
        <fullName evidence="15">Ni/Fe hydrogenase</fullName>
    </submittedName>
    <submittedName>
        <fullName evidence="14">[Ni-Fe] hydrogenase, small subunit</fullName>
    </submittedName>
</protein>
<feature type="binding site" evidence="11">
    <location>
        <position position="213"/>
    </location>
    <ligand>
        <name>[4Fe-4S] cluster</name>
        <dbReference type="ChEBI" id="CHEBI:49883"/>
        <label>2</label>
    </ligand>
</feature>
<dbReference type="KEGG" id="amar:AMRN_1094"/>
<evidence type="ECO:0000256" key="10">
    <source>
        <dbReference type="ARBA" id="ARBA00023014"/>
    </source>
</evidence>
<evidence type="ECO:0000256" key="9">
    <source>
        <dbReference type="ARBA" id="ARBA00023004"/>
    </source>
</evidence>
<sequence length="303" mass="34416">MTRHKPKIVWLQAITCNGNTHSLLSSNSSRFELFLNSFDLFYHPSLTTDTSLDDVINLENIDFLLIEGAITSSSDYFTISDNNILDLLIKLANKASYIISVGSCASFGGIHAKFDEDKSIKGVPDYLNNLELNNLKQKIINLTGCPVHPEWILQTLFTLKNNKTILLDDKQRPKEIYYGLAHHGCTRNEYFEWKVEAKSFGVKEGCLFYEQGCRGPMTHSNCNRVLWNDVNTKTRAGMPCIGCTEFDFPRENMLETKKNIGIPTQVPLGINKRAYLTITGVAKTFKIDRLNNKLINKEEYENS</sequence>
<keyword evidence="10 11" id="KW-0411">Iron-sulfur</keyword>
<comment type="subunit">
    <text evidence="4">Heterodimer of a large and a small subunit.</text>
</comment>
<dbReference type="GO" id="GO:0009055">
    <property type="term" value="F:electron transfer activity"/>
    <property type="evidence" value="ECO:0007669"/>
    <property type="project" value="TreeGrafter"/>
</dbReference>
<dbReference type="GO" id="GO:0009061">
    <property type="term" value="P:anaerobic respiration"/>
    <property type="evidence" value="ECO:0007669"/>
    <property type="project" value="TreeGrafter"/>
</dbReference>
<feature type="domain" description="Cytochrome-c3 hydrogenase C-terminal" evidence="13">
    <location>
        <begin position="178"/>
        <end position="252"/>
    </location>
</feature>
<dbReference type="PIRSF" id="PIRSF000310">
    <property type="entry name" value="NiFe_hyd_ssu"/>
    <property type="match status" value="1"/>
</dbReference>
<feature type="binding site" evidence="11">
    <location>
        <position position="206"/>
    </location>
    <ligand>
        <name>[4Fe-4S] cluster</name>
        <dbReference type="ChEBI" id="CHEBI:49883"/>
        <label>2</label>
    </ligand>
</feature>
<dbReference type="Pfam" id="PF01058">
    <property type="entry name" value="Oxidored_q6"/>
    <property type="match status" value="1"/>
</dbReference>
<comment type="subcellular location">
    <subcellularLocation>
        <location evidence="2">Cell envelope</location>
    </subcellularLocation>
</comment>
<dbReference type="Gene3D" id="3.40.50.700">
    <property type="entry name" value="NADH:ubiquinone oxidoreductase-like, 20kDa subunit"/>
    <property type="match status" value="1"/>
</dbReference>
<comment type="similarity">
    <text evidence="3">Belongs to the [NiFe]/[NiFeSe] hydrogenase small subunit family.</text>
</comment>
<evidence type="ECO:0000313" key="16">
    <source>
        <dbReference type="Proteomes" id="UP000224740"/>
    </source>
</evidence>
<dbReference type="Pfam" id="PF14720">
    <property type="entry name" value="NiFe_hyd_SSU_C"/>
    <property type="match status" value="1"/>
</dbReference>
<dbReference type="GO" id="GO:0016020">
    <property type="term" value="C:membrane"/>
    <property type="evidence" value="ECO:0007669"/>
    <property type="project" value="TreeGrafter"/>
</dbReference>
<gene>
    <name evidence="14" type="ORF">AMRN_1094</name>
    <name evidence="15" type="ORF">CPH92_10035</name>
</gene>
<dbReference type="GO" id="GO:0046872">
    <property type="term" value="F:metal ion binding"/>
    <property type="evidence" value="ECO:0007669"/>
    <property type="project" value="UniProtKB-KW"/>
</dbReference>
<dbReference type="GO" id="GO:0008901">
    <property type="term" value="F:ferredoxin hydrogenase activity"/>
    <property type="evidence" value="ECO:0007669"/>
    <property type="project" value="InterPro"/>
</dbReference>
<dbReference type="InterPro" id="IPR006137">
    <property type="entry name" value="NADH_UbQ_OxRdtase-like_20kDa"/>
</dbReference>
<dbReference type="EMBL" id="NXAO01000047">
    <property type="protein sequence ID" value="PHO14764.1"/>
    <property type="molecule type" value="Genomic_DNA"/>
</dbReference>
<dbReference type="AlphaFoldDB" id="A0A347TJR4"/>
<keyword evidence="5 11" id="KW-0004">4Fe-4S</keyword>
<evidence type="ECO:0000313" key="17">
    <source>
        <dbReference type="Proteomes" id="UP000264693"/>
    </source>
</evidence>
<feature type="binding site" evidence="11">
    <location>
        <position position="240"/>
    </location>
    <ligand>
        <name>[3Fe-4S] cluster</name>
        <dbReference type="ChEBI" id="CHEBI:21137"/>
    </ligand>
</feature>